<evidence type="ECO:0000259" key="6">
    <source>
        <dbReference type="Pfam" id="PF00733"/>
    </source>
</evidence>
<accession>A0A4Y4CU29</accession>
<feature type="site" description="Important for beta-aspartyl-AMP intermediate formation" evidence="5">
    <location>
        <position position="330"/>
    </location>
</feature>
<feature type="domain" description="Asparagine synthetase" evidence="6">
    <location>
        <begin position="208"/>
        <end position="588"/>
    </location>
</feature>
<evidence type="ECO:0000256" key="4">
    <source>
        <dbReference type="ARBA" id="ARBA00048741"/>
    </source>
</evidence>
<name>A0A4Y4CU29_ZOORA</name>
<reference evidence="7 8" key="1">
    <citation type="submission" date="2019-06" db="EMBL/GenBank/DDBJ databases">
        <title>Whole genome shotgun sequence of Zoogloea ramigera NBRC 15342.</title>
        <authorList>
            <person name="Hosoyama A."/>
            <person name="Uohara A."/>
            <person name="Ohji S."/>
            <person name="Ichikawa N."/>
        </authorList>
    </citation>
    <scope>NUCLEOTIDE SEQUENCE [LARGE SCALE GENOMIC DNA]</scope>
    <source>
        <strain evidence="7 8">NBRC 15342</strain>
    </source>
</reference>
<dbReference type="InterPro" id="IPR001962">
    <property type="entry name" value="Asn_synthase"/>
</dbReference>
<evidence type="ECO:0000313" key="7">
    <source>
        <dbReference type="EMBL" id="GEC96465.1"/>
    </source>
</evidence>
<protein>
    <recommendedName>
        <fullName evidence="3">asparagine synthase (glutamine-hydrolyzing)</fullName>
        <ecNumber evidence="3">6.3.5.4</ecNumber>
    </recommendedName>
</protein>
<dbReference type="GO" id="GO:0005829">
    <property type="term" value="C:cytosol"/>
    <property type="evidence" value="ECO:0007669"/>
    <property type="project" value="TreeGrafter"/>
</dbReference>
<dbReference type="GO" id="GO:0004066">
    <property type="term" value="F:asparagine synthase (glutamine-hydrolyzing) activity"/>
    <property type="evidence" value="ECO:0007669"/>
    <property type="project" value="UniProtKB-EC"/>
</dbReference>
<dbReference type="SUPFAM" id="SSF56235">
    <property type="entry name" value="N-terminal nucleophile aminohydrolases (Ntn hydrolases)"/>
    <property type="match status" value="1"/>
</dbReference>
<dbReference type="OrthoDB" id="9763290at2"/>
<dbReference type="PANTHER" id="PTHR43284:SF1">
    <property type="entry name" value="ASPARAGINE SYNTHETASE"/>
    <property type="match status" value="1"/>
</dbReference>
<dbReference type="InterPro" id="IPR051786">
    <property type="entry name" value="ASN_synthetase/amidase"/>
</dbReference>
<dbReference type="RefSeq" id="WP_141352802.1">
    <property type="nucleotide sequence ID" value="NZ_BJNV01000045.1"/>
</dbReference>
<evidence type="ECO:0000256" key="5">
    <source>
        <dbReference type="PIRSR" id="PIRSR001589-3"/>
    </source>
</evidence>
<dbReference type="InterPro" id="IPR006426">
    <property type="entry name" value="Asn_synth_AEB"/>
</dbReference>
<dbReference type="Gene3D" id="3.40.50.620">
    <property type="entry name" value="HUPs"/>
    <property type="match status" value="1"/>
</dbReference>
<dbReference type="InterPro" id="IPR014729">
    <property type="entry name" value="Rossmann-like_a/b/a_fold"/>
</dbReference>
<comment type="catalytic activity">
    <reaction evidence="4">
        <text>L-aspartate + L-glutamine + ATP + H2O = L-asparagine + L-glutamate + AMP + diphosphate + H(+)</text>
        <dbReference type="Rhea" id="RHEA:12228"/>
        <dbReference type="ChEBI" id="CHEBI:15377"/>
        <dbReference type="ChEBI" id="CHEBI:15378"/>
        <dbReference type="ChEBI" id="CHEBI:29985"/>
        <dbReference type="ChEBI" id="CHEBI:29991"/>
        <dbReference type="ChEBI" id="CHEBI:30616"/>
        <dbReference type="ChEBI" id="CHEBI:33019"/>
        <dbReference type="ChEBI" id="CHEBI:58048"/>
        <dbReference type="ChEBI" id="CHEBI:58359"/>
        <dbReference type="ChEBI" id="CHEBI:456215"/>
        <dbReference type="EC" id="6.3.5.4"/>
    </reaction>
</comment>
<dbReference type="Proteomes" id="UP000318422">
    <property type="component" value="Unassembled WGS sequence"/>
</dbReference>
<comment type="similarity">
    <text evidence="2">Belongs to the asparagine synthetase family.</text>
</comment>
<proteinExistence type="inferred from homology"/>
<dbReference type="Pfam" id="PF00733">
    <property type="entry name" value="Asn_synthase"/>
    <property type="match status" value="1"/>
</dbReference>
<dbReference type="AlphaFoldDB" id="A0A4Y4CU29"/>
<gene>
    <name evidence="7" type="ORF">ZRA01_25380</name>
</gene>
<dbReference type="PANTHER" id="PTHR43284">
    <property type="entry name" value="ASPARAGINE SYNTHETASE (GLUTAMINE-HYDROLYZING)"/>
    <property type="match status" value="1"/>
</dbReference>
<comment type="pathway">
    <text evidence="1">Amino-acid biosynthesis; L-asparagine biosynthesis; L-asparagine from L-aspartate (L-Gln route): step 1/1.</text>
</comment>
<keyword evidence="8" id="KW-1185">Reference proteome</keyword>
<dbReference type="GO" id="GO:0006529">
    <property type="term" value="P:asparagine biosynthetic process"/>
    <property type="evidence" value="ECO:0007669"/>
    <property type="project" value="InterPro"/>
</dbReference>
<evidence type="ECO:0000313" key="8">
    <source>
        <dbReference type="Proteomes" id="UP000318422"/>
    </source>
</evidence>
<dbReference type="PIRSF" id="PIRSF001589">
    <property type="entry name" value="Asn_synthetase_glu-h"/>
    <property type="match status" value="1"/>
</dbReference>
<sequence>MIRGFIDFNTLDSKQSFTSTTLESGVTLPGLRLEIDADKVRSFARGQQAVIIIGDPRVRDASLAQRIKQDGWIAALPSLCDAPDTFLKQVSGRFAFLWMDLAKGRLGLASDRFNTNGFCYAQEGSRLSFADRANAVPALNRELDKQAIFDYLYFHVIPAPGTIFENILRLEPGSRLVADRRHVDASPWWRAHFEEPADADFEACASNFRQLIKNAVERDLDGSRVGAFLSGGTDSSTVVGMLSQSGSPVTAYSIGFEAEGYDEMEFARIAAKHFGVKHQPYYITSDDLANHIPAVAASYDQPFGNSSVLPAYMCAKLAHDDGLTRMFAGDGGDELFGGNSRYAKQRIFGLYEKVPGLIKGALLEPALMQTPLGKLPLMRKAASYIEQARTPLPDRTAKYNLIYHLGIDNVFPSSFLSGIDPEAPLKLQRRVWQDVNAHALVNRMLGFDWRFTLADNDLPKVIGATRLAGVDAVFPLLDDDLLDFSLKLPPEYKLKGMQLRWFFKEALHGFLPQEIITKKKQGFGLPFGHWVLKHQGLLKLARESLAVLTEKNILRKDFVDELFTTHLPAFPGYYGEMVWISMMFGQWLHACQPSSTPSQNQI</sequence>
<dbReference type="Gene3D" id="3.60.20.10">
    <property type="entry name" value="Glutamine Phosphoribosylpyrophosphate, subunit 1, domain 1"/>
    <property type="match status" value="1"/>
</dbReference>
<dbReference type="InterPro" id="IPR029055">
    <property type="entry name" value="Ntn_hydrolases_N"/>
</dbReference>
<evidence type="ECO:0000256" key="1">
    <source>
        <dbReference type="ARBA" id="ARBA00005187"/>
    </source>
</evidence>
<comment type="caution">
    <text evidence="7">The sequence shown here is derived from an EMBL/GenBank/DDBJ whole genome shotgun (WGS) entry which is preliminary data.</text>
</comment>
<dbReference type="SUPFAM" id="SSF52402">
    <property type="entry name" value="Adenine nucleotide alpha hydrolases-like"/>
    <property type="match status" value="1"/>
</dbReference>
<evidence type="ECO:0000256" key="2">
    <source>
        <dbReference type="ARBA" id="ARBA00005752"/>
    </source>
</evidence>
<organism evidence="7 8">
    <name type="scientific">Zoogloea ramigera</name>
    <dbReference type="NCBI Taxonomy" id="350"/>
    <lineage>
        <taxon>Bacteria</taxon>
        <taxon>Pseudomonadati</taxon>
        <taxon>Pseudomonadota</taxon>
        <taxon>Betaproteobacteria</taxon>
        <taxon>Rhodocyclales</taxon>
        <taxon>Zoogloeaceae</taxon>
        <taxon>Zoogloea</taxon>
    </lineage>
</organism>
<dbReference type="CDD" id="cd01991">
    <property type="entry name" value="Asn_synthase_B_C"/>
    <property type="match status" value="1"/>
</dbReference>
<dbReference type="EC" id="6.3.5.4" evidence="3"/>
<dbReference type="EMBL" id="BJNV01000045">
    <property type="protein sequence ID" value="GEC96465.1"/>
    <property type="molecule type" value="Genomic_DNA"/>
</dbReference>
<evidence type="ECO:0000256" key="3">
    <source>
        <dbReference type="ARBA" id="ARBA00012737"/>
    </source>
</evidence>